<keyword evidence="2" id="KW-1185">Reference proteome</keyword>
<comment type="caution">
    <text evidence="1">The sequence shown here is derived from an EMBL/GenBank/DDBJ whole genome shotgun (WGS) entry which is preliminary data.</text>
</comment>
<protein>
    <submittedName>
        <fullName evidence="1">Uncharacterized protein</fullName>
    </submittedName>
</protein>
<dbReference type="Proteomes" id="UP001370490">
    <property type="component" value="Unassembled WGS sequence"/>
</dbReference>
<accession>A0AAN8ZBJ6</accession>
<sequence>MARPTLVSIFKQFGMKQLKKGRSAISSPLCVYMTNPLRLTVFDDGALDGQGPIAWPYRGKIQALTIPSVASQVHCRHKILQYNGKLEAASSS</sequence>
<evidence type="ECO:0000313" key="1">
    <source>
        <dbReference type="EMBL" id="KAK6932131.1"/>
    </source>
</evidence>
<proteinExistence type="predicted"/>
<evidence type="ECO:0000313" key="2">
    <source>
        <dbReference type="Proteomes" id="UP001370490"/>
    </source>
</evidence>
<name>A0AAN8ZBJ6_9MAGN</name>
<dbReference type="EMBL" id="JBAMMX010000010">
    <property type="protein sequence ID" value="KAK6932131.1"/>
    <property type="molecule type" value="Genomic_DNA"/>
</dbReference>
<reference evidence="1 2" key="1">
    <citation type="submission" date="2023-12" db="EMBL/GenBank/DDBJ databases">
        <title>A high-quality genome assembly for Dillenia turbinata (Dilleniales).</title>
        <authorList>
            <person name="Chanderbali A."/>
        </authorList>
    </citation>
    <scope>NUCLEOTIDE SEQUENCE [LARGE SCALE GENOMIC DNA]</scope>
    <source>
        <strain evidence="1">LSX21</strain>
        <tissue evidence="1">Leaf</tissue>
    </source>
</reference>
<gene>
    <name evidence="1" type="ORF">RJ641_001755</name>
</gene>
<dbReference type="AlphaFoldDB" id="A0AAN8ZBJ6"/>
<organism evidence="1 2">
    <name type="scientific">Dillenia turbinata</name>
    <dbReference type="NCBI Taxonomy" id="194707"/>
    <lineage>
        <taxon>Eukaryota</taxon>
        <taxon>Viridiplantae</taxon>
        <taxon>Streptophyta</taxon>
        <taxon>Embryophyta</taxon>
        <taxon>Tracheophyta</taxon>
        <taxon>Spermatophyta</taxon>
        <taxon>Magnoliopsida</taxon>
        <taxon>eudicotyledons</taxon>
        <taxon>Gunneridae</taxon>
        <taxon>Pentapetalae</taxon>
        <taxon>Dilleniales</taxon>
        <taxon>Dilleniaceae</taxon>
        <taxon>Dillenia</taxon>
    </lineage>
</organism>